<sequence length="488" mass="56486">MEKALTLPEIKSNIGRFLCIKDLVTCTLISKTWYESMLPWLWRFFQVPKDERQIEYFTLHKLMLRNGPLIRNLLVTRVPRFIDIFTNCNQLESLECRGRLFDDCDFNLSVLYLVQKCRASLTRFIQGYGIRLSTETLIHALDCPKLDWVEIRAIDLVGDALWDSVTRLCMRVHRLSINYIHLPENCTIPWTAGTVFPNLEHLTALGTQQVLALEVASRSPNLKYLHINVAKSGVGHLVETLPFYPKLQVLVLDECRQIRSKDMVELLDALPPMKSIQYDCALTTLHPLFPTYYASLQRHFDTIQEITLSHQWRLVSPLAILCSCPNLRALTGGLIDCRAVLCGSPWVCTGLRLFRVSLDLRIMAIGITFVIRIFCSQLAHLQQLQVLDLSVSSPYRSTHMTGSWLRLGNGLEHLKSLKMLQQCSLVNWTLNLEAEDIEWIRTHWPNFWGLRGRLHDNPRQNEQLWKLCEKYGIHYNIIRSKSLDFVDL</sequence>
<dbReference type="Gene3D" id="3.80.10.10">
    <property type="entry name" value="Ribonuclease Inhibitor"/>
    <property type="match status" value="1"/>
</dbReference>
<proteinExistence type="predicted"/>
<keyword evidence="2" id="KW-1185">Reference proteome</keyword>
<evidence type="ECO:0000313" key="1">
    <source>
        <dbReference type="EMBL" id="KAF9577836.1"/>
    </source>
</evidence>
<dbReference type="Proteomes" id="UP000780801">
    <property type="component" value="Unassembled WGS sequence"/>
</dbReference>
<protein>
    <recommendedName>
        <fullName evidence="3">F-box domain-containing protein</fullName>
    </recommendedName>
</protein>
<dbReference type="OrthoDB" id="2444110at2759"/>
<dbReference type="InterPro" id="IPR032675">
    <property type="entry name" value="LRR_dom_sf"/>
</dbReference>
<name>A0A9P6FND9_9FUNG</name>
<dbReference type="EMBL" id="JAABOA010004309">
    <property type="protein sequence ID" value="KAF9577836.1"/>
    <property type="molecule type" value="Genomic_DNA"/>
</dbReference>
<reference evidence="1" key="1">
    <citation type="journal article" date="2020" name="Fungal Divers.">
        <title>Resolving the Mortierellaceae phylogeny through synthesis of multi-gene phylogenetics and phylogenomics.</title>
        <authorList>
            <person name="Vandepol N."/>
            <person name="Liber J."/>
            <person name="Desiro A."/>
            <person name="Na H."/>
            <person name="Kennedy M."/>
            <person name="Barry K."/>
            <person name="Grigoriev I.V."/>
            <person name="Miller A.N."/>
            <person name="O'Donnell K."/>
            <person name="Stajich J.E."/>
            <person name="Bonito G."/>
        </authorList>
    </citation>
    <scope>NUCLEOTIDE SEQUENCE</scope>
    <source>
        <strain evidence="1">KOD1015</strain>
    </source>
</reference>
<organism evidence="1 2">
    <name type="scientific">Lunasporangiospora selenospora</name>
    <dbReference type="NCBI Taxonomy" id="979761"/>
    <lineage>
        <taxon>Eukaryota</taxon>
        <taxon>Fungi</taxon>
        <taxon>Fungi incertae sedis</taxon>
        <taxon>Mucoromycota</taxon>
        <taxon>Mortierellomycotina</taxon>
        <taxon>Mortierellomycetes</taxon>
        <taxon>Mortierellales</taxon>
        <taxon>Mortierellaceae</taxon>
        <taxon>Lunasporangiospora</taxon>
    </lineage>
</organism>
<evidence type="ECO:0000313" key="2">
    <source>
        <dbReference type="Proteomes" id="UP000780801"/>
    </source>
</evidence>
<accession>A0A9P6FND9</accession>
<gene>
    <name evidence="1" type="ORF">BGW38_006701</name>
</gene>
<dbReference type="AlphaFoldDB" id="A0A9P6FND9"/>
<dbReference type="SUPFAM" id="SSF52047">
    <property type="entry name" value="RNI-like"/>
    <property type="match status" value="1"/>
</dbReference>
<comment type="caution">
    <text evidence="1">The sequence shown here is derived from an EMBL/GenBank/DDBJ whole genome shotgun (WGS) entry which is preliminary data.</text>
</comment>
<evidence type="ECO:0008006" key="3">
    <source>
        <dbReference type="Google" id="ProtNLM"/>
    </source>
</evidence>